<dbReference type="GO" id="GO:0004757">
    <property type="term" value="F:sepiapterin reductase (NADP+) activity"/>
    <property type="evidence" value="ECO:0007669"/>
    <property type="project" value="TreeGrafter"/>
</dbReference>
<keyword evidence="1" id="KW-0521">NADP</keyword>
<evidence type="ECO:0000256" key="2">
    <source>
        <dbReference type="ARBA" id="ARBA00023002"/>
    </source>
</evidence>
<dbReference type="InterPro" id="IPR036291">
    <property type="entry name" value="NAD(P)-bd_dom_sf"/>
</dbReference>
<keyword evidence="4" id="KW-1185">Reference proteome</keyword>
<gene>
    <name evidence="3" type="ORF">V9T40_001883</name>
</gene>
<protein>
    <submittedName>
        <fullName evidence="3">Uncharacterized protein</fullName>
    </submittedName>
</protein>
<proteinExistence type="predicted"/>
<evidence type="ECO:0000256" key="1">
    <source>
        <dbReference type="ARBA" id="ARBA00022857"/>
    </source>
</evidence>
<accession>A0AAN9TFK7</accession>
<evidence type="ECO:0000313" key="4">
    <source>
        <dbReference type="Proteomes" id="UP001367676"/>
    </source>
</evidence>
<dbReference type="SUPFAM" id="SSF51735">
    <property type="entry name" value="NAD(P)-binding Rossmann-fold domains"/>
    <property type="match status" value="1"/>
</dbReference>
<dbReference type="AlphaFoldDB" id="A0AAN9TFK7"/>
<sequence>MATTAPFWNRSTFLVITDASRGIGKNLAIQFSTLVTSDSTLVLLARNLQNLETTKTEILATNPKLDVKERSTK</sequence>
<dbReference type="EMBL" id="JBBCAQ010000022">
    <property type="protein sequence ID" value="KAK7590270.1"/>
    <property type="molecule type" value="Genomic_DNA"/>
</dbReference>
<organism evidence="3 4">
    <name type="scientific">Parthenolecanium corni</name>
    <dbReference type="NCBI Taxonomy" id="536013"/>
    <lineage>
        <taxon>Eukaryota</taxon>
        <taxon>Metazoa</taxon>
        <taxon>Ecdysozoa</taxon>
        <taxon>Arthropoda</taxon>
        <taxon>Hexapoda</taxon>
        <taxon>Insecta</taxon>
        <taxon>Pterygota</taxon>
        <taxon>Neoptera</taxon>
        <taxon>Paraneoptera</taxon>
        <taxon>Hemiptera</taxon>
        <taxon>Sternorrhyncha</taxon>
        <taxon>Coccoidea</taxon>
        <taxon>Coccidae</taxon>
        <taxon>Parthenolecanium</taxon>
    </lineage>
</organism>
<dbReference type="Proteomes" id="UP001367676">
    <property type="component" value="Unassembled WGS sequence"/>
</dbReference>
<comment type="caution">
    <text evidence="3">The sequence shown here is derived from an EMBL/GenBank/DDBJ whole genome shotgun (WGS) entry which is preliminary data.</text>
</comment>
<keyword evidence="2" id="KW-0560">Oxidoreductase</keyword>
<dbReference type="PANTHER" id="PTHR44085">
    <property type="entry name" value="SEPIAPTERIN REDUCTASE"/>
    <property type="match status" value="1"/>
</dbReference>
<dbReference type="Gene3D" id="3.40.50.720">
    <property type="entry name" value="NAD(P)-binding Rossmann-like Domain"/>
    <property type="match status" value="1"/>
</dbReference>
<dbReference type="InterPro" id="IPR051721">
    <property type="entry name" value="Biopterin_syn/organic_redct"/>
</dbReference>
<reference evidence="3 4" key="1">
    <citation type="submission" date="2024-03" db="EMBL/GenBank/DDBJ databases">
        <title>Adaptation during the transition from Ophiocordyceps entomopathogen to insect associate is accompanied by gene loss and intensified selection.</title>
        <authorList>
            <person name="Ward C.M."/>
            <person name="Onetto C.A."/>
            <person name="Borneman A.R."/>
        </authorList>
    </citation>
    <scope>NUCLEOTIDE SEQUENCE [LARGE SCALE GENOMIC DNA]</scope>
    <source>
        <strain evidence="3">AWRI1</strain>
        <tissue evidence="3">Single Adult Female</tissue>
    </source>
</reference>
<evidence type="ECO:0000313" key="3">
    <source>
        <dbReference type="EMBL" id="KAK7590270.1"/>
    </source>
</evidence>
<dbReference type="GO" id="GO:0006729">
    <property type="term" value="P:tetrahydrobiopterin biosynthetic process"/>
    <property type="evidence" value="ECO:0007669"/>
    <property type="project" value="TreeGrafter"/>
</dbReference>
<name>A0AAN9TFK7_9HEMI</name>
<dbReference type="PANTHER" id="PTHR44085:SF2">
    <property type="entry name" value="SEPIAPTERIN REDUCTASE"/>
    <property type="match status" value="1"/>
</dbReference>